<sequence length="788" mass="85023">MGMGGKGEGKVEIFEYTMGLHMGICAYGDGVKLIAAKYNEKEIWRGELVDETTVAINKPDLFGDVKKEGGVKGLLWWLPGKATQVMPASLAARLGLTSATCPGFRGFTSVFLTGVADVWEGAYQGLVNALNNQPSAFKRGFYLAANNPYLRAFSFRIRRAPIGLNPALALIQVDSDSYGRPQYGANPAHIIYECLTNQDWGMGESPGVIDKDSFEAAAQLFYNERLGMSLVWTRQSEIQKFIGEVCNHVQAAVFVKPSTGKHTIKALRGDYDVDLLPVIDASNAVLANFARKAWGELANEIVVTMTNAETGKSETITVQDLAGIAAEGGIVSSSRNYYGFTSKSAAQYVAERDLAASVNPIATCQAQVTRQFWDTVSSDVVVLSWPEYDIERIVFRVSEAQRDSNTVTLDLYEDIFGLDLASYLESDDTAWVNPSQPPTPASYYQIGTAPAFMAAAALKLNDPSELEYPEALAAVTVGADSDDDVNYDLVTYVTDVNGTTKRSSIGTRPFFGTFALTTPLVAESQSQLTTLPGLRGGVPSAGDFILIGTGNDEYTEICTVQTADALGYLLNRGMLDTVPKAWPVGTRCFIIPADSVMVDPTVRSVFESTSYWLLTRTTAGALPLANAPQLNISISPRPYRPNRPANVKINGVSFGAVDARSASELSVSWSNRNRILESTQALKWNEADVGGEDGQTTRIDVRTTTGTLITSYSGLTGNTFTIPLSDLGTNVNSTVTVSAEREGYRSLQAHSLAVQITPRDAIRLSGDESGYLRLSGDQSGRILLSGDA</sequence>
<accession>A0A7Z7BHK5</accession>
<reference evidence="2 3" key="1">
    <citation type="submission" date="2016-10" db="EMBL/GenBank/DDBJ databases">
        <authorList>
            <person name="Varghese N."/>
            <person name="Submissions S."/>
        </authorList>
    </citation>
    <scope>NUCLEOTIDE SEQUENCE [LARGE SCALE GENOMIC DNA]</scope>
    <source>
        <strain evidence="2 3">PDC82</strain>
    </source>
</reference>
<gene>
    <name evidence="2" type="ORF">SAMN05428983_0822</name>
</gene>
<dbReference type="Pfam" id="PF13550">
    <property type="entry name" value="Phage-tail_3"/>
    <property type="match status" value="1"/>
</dbReference>
<proteinExistence type="predicted"/>
<protein>
    <submittedName>
        <fullName evidence="2">Phage tail protein</fullName>
    </submittedName>
</protein>
<organism evidence="2 3">
    <name type="scientific">Agrobacterium fabrum</name>
    <dbReference type="NCBI Taxonomy" id="1176649"/>
    <lineage>
        <taxon>Bacteria</taxon>
        <taxon>Pseudomonadati</taxon>
        <taxon>Pseudomonadota</taxon>
        <taxon>Alphaproteobacteria</taxon>
        <taxon>Hyphomicrobiales</taxon>
        <taxon>Rhizobiaceae</taxon>
        <taxon>Rhizobium/Agrobacterium group</taxon>
        <taxon>Agrobacterium</taxon>
        <taxon>Agrobacterium tumefaciens complex</taxon>
    </lineage>
</organism>
<feature type="domain" description="Tip attachment protein J" evidence="1">
    <location>
        <begin position="233"/>
        <end position="399"/>
    </location>
</feature>
<evidence type="ECO:0000313" key="3">
    <source>
        <dbReference type="Proteomes" id="UP000198917"/>
    </source>
</evidence>
<dbReference type="AlphaFoldDB" id="A0A7Z7BHK5"/>
<dbReference type="EMBL" id="FNEW01000001">
    <property type="protein sequence ID" value="SDJ25090.1"/>
    <property type="molecule type" value="Genomic_DNA"/>
</dbReference>
<dbReference type="InterPro" id="IPR032876">
    <property type="entry name" value="J_dom"/>
</dbReference>
<name>A0A7Z7BHK5_9HYPH</name>
<comment type="caution">
    <text evidence="2">The sequence shown here is derived from an EMBL/GenBank/DDBJ whole genome shotgun (WGS) entry which is preliminary data.</text>
</comment>
<evidence type="ECO:0000313" key="2">
    <source>
        <dbReference type="EMBL" id="SDJ25090.1"/>
    </source>
</evidence>
<dbReference type="Proteomes" id="UP000198917">
    <property type="component" value="Unassembled WGS sequence"/>
</dbReference>
<evidence type="ECO:0000259" key="1">
    <source>
        <dbReference type="Pfam" id="PF13550"/>
    </source>
</evidence>